<organism evidence="4 5">
    <name type="scientific">Alternaria dauci</name>
    <dbReference type="NCBI Taxonomy" id="48095"/>
    <lineage>
        <taxon>Eukaryota</taxon>
        <taxon>Fungi</taxon>
        <taxon>Dikarya</taxon>
        <taxon>Ascomycota</taxon>
        <taxon>Pezizomycotina</taxon>
        <taxon>Dothideomycetes</taxon>
        <taxon>Pleosporomycetidae</taxon>
        <taxon>Pleosporales</taxon>
        <taxon>Pleosporineae</taxon>
        <taxon>Pleosporaceae</taxon>
        <taxon>Alternaria</taxon>
        <taxon>Alternaria sect. Porri</taxon>
    </lineage>
</organism>
<dbReference type="InterPro" id="IPR036770">
    <property type="entry name" value="Ankyrin_rpt-contain_sf"/>
</dbReference>
<accession>A0ABR3UWX2</accession>
<dbReference type="EMBL" id="JBHGVX010000001">
    <property type="protein sequence ID" value="KAL1800785.1"/>
    <property type="molecule type" value="Genomic_DNA"/>
</dbReference>
<feature type="domain" description="Azaphilone pigments biosynthesis cluster protein L N-terminal" evidence="3">
    <location>
        <begin position="1"/>
        <end position="145"/>
    </location>
</feature>
<feature type="chain" id="PRO_5046894496" description="Azaphilone pigments biosynthesis cluster protein L N-terminal domain-containing protein" evidence="2">
    <location>
        <begin position="19"/>
        <end position="364"/>
    </location>
</feature>
<dbReference type="SMART" id="SM00248">
    <property type="entry name" value="ANK"/>
    <property type="match status" value="1"/>
</dbReference>
<evidence type="ECO:0000313" key="4">
    <source>
        <dbReference type="EMBL" id="KAL1800785.1"/>
    </source>
</evidence>
<reference evidence="4 5" key="1">
    <citation type="submission" date="2024-09" db="EMBL/GenBank/DDBJ databases">
        <title>T2T genomes of carrot and Alternaria dauci and their utility for understanding host-pathogen interaction during carrot leaf blight disease.</title>
        <authorList>
            <person name="Liu W."/>
            <person name="Xu S."/>
            <person name="Ou C."/>
            <person name="Liu X."/>
            <person name="Zhuang F."/>
            <person name="Deng X.W."/>
        </authorList>
    </citation>
    <scope>NUCLEOTIDE SEQUENCE [LARGE SCALE GENOMIC DNA]</scope>
    <source>
        <strain evidence="4 5">A2016</strain>
    </source>
</reference>
<dbReference type="Proteomes" id="UP001578633">
    <property type="component" value="Chromosome 1"/>
</dbReference>
<protein>
    <recommendedName>
        <fullName evidence="3">Azaphilone pigments biosynthesis cluster protein L N-terminal domain-containing protein</fullName>
    </recommendedName>
</protein>
<keyword evidence="2" id="KW-0732">Signal</keyword>
<keyword evidence="5" id="KW-1185">Reference proteome</keyword>
<keyword evidence="1" id="KW-0040">ANK repeat</keyword>
<proteinExistence type="predicted"/>
<dbReference type="InterPro" id="IPR002110">
    <property type="entry name" value="Ankyrin_rpt"/>
</dbReference>
<dbReference type="RefSeq" id="XP_069311369.1">
    <property type="nucleotide sequence ID" value="XM_069446384.1"/>
</dbReference>
<dbReference type="GeneID" id="96081449"/>
<dbReference type="Pfam" id="PF17111">
    <property type="entry name" value="PigL_N"/>
    <property type="match status" value="1"/>
</dbReference>
<evidence type="ECO:0000256" key="2">
    <source>
        <dbReference type="SAM" id="SignalP"/>
    </source>
</evidence>
<comment type="caution">
    <text evidence="4">The sequence shown here is derived from an EMBL/GenBank/DDBJ whole genome shotgun (WGS) entry which is preliminary data.</text>
</comment>
<evidence type="ECO:0000313" key="5">
    <source>
        <dbReference type="Proteomes" id="UP001578633"/>
    </source>
</evidence>
<dbReference type="InterPro" id="IPR031348">
    <property type="entry name" value="PigL_N"/>
</dbReference>
<sequence length="364" mass="40474">MDPVSFTASLLTLITAAGQSCKVISEFVLDIHDAPKDIYAQSKKLQCLQQSFHHLLGVFAALPPDLQLDTVLQQNLISFTQEIDGFTAKVQGMGIRMDQGRVQHAWERVKWVASDRDLKRFNQSLDHWDRVFAAAVAAAQLSMSTRILEHTTKLTERHTITTPAGQALVRPTQGPASVTGILQAPSSSMPGRLSMFLSTLRDPVDLRIQQRFEYLGDTMTAIVQGDPVMVRSWSNTGQDTYSLMSAAEAYVLAFALQITRLFPGRVSFKILVMYSTSSMFSIDVKWRLNFVGLLRFNSSAYHAAATGNQPFLRDLLVNKEIRITHRTIHGDTLLHIGTEYGHVEIVRELLLAGADVNATNDEGE</sequence>
<dbReference type="PROSITE" id="PS50088">
    <property type="entry name" value="ANK_REPEAT"/>
    <property type="match status" value="1"/>
</dbReference>
<dbReference type="Gene3D" id="1.25.40.20">
    <property type="entry name" value="Ankyrin repeat-containing domain"/>
    <property type="match status" value="1"/>
</dbReference>
<gene>
    <name evidence="4" type="ORF">ACET3X_001127</name>
</gene>
<feature type="repeat" description="ANK" evidence="1">
    <location>
        <begin position="329"/>
        <end position="361"/>
    </location>
</feature>
<dbReference type="SUPFAM" id="SSF48403">
    <property type="entry name" value="Ankyrin repeat"/>
    <property type="match status" value="1"/>
</dbReference>
<evidence type="ECO:0000256" key="1">
    <source>
        <dbReference type="PROSITE-ProRule" id="PRU00023"/>
    </source>
</evidence>
<name>A0ABR3UWX2_9PLEO</name>
<dbReference type="PROSITE" id="PS50297">
    <property type="entry name" value="ANK_REP_REGION"/>
    <property type="match status" value="1"/>
</dbReference>
<feature type="signal peptide" evidence="2">
    <location>
        <begin position="1"/>
        <end position="18"/>
    </location>
</feature>
<evidence type="ECO:0000259" key="3">
    <source>
        <dbReference type="Pfam" id="PF17111"/>
    </source>
</evidence>
<dbReference type="Pfam" id="PF00023">
    <property type="entry name" value="Ank"/>
    <property type="match status" value="1"/>
</dbReference>